<dbReference type="STRING" id="995034.SAMN05216219_3201"/>
<dbReference type="Proteomes" id="UP000198867">
    <property type="component" value="Unassembled WGS sequence"/>
</dbReference>
<keyword evidence="3" id="KW-1185">Reference proteome</keyword>
<sequence>MLDLSVAICTYNGAAYVEEQLRTILSQSRQPTEIVVSDDGSTDNTVALVTGLLENSGVRHRILENATALGVSKNFEHAVLATTGDIVVLSDQDDIWHPQRLERACAEFDARPDLTVLFSDARMVDATGASLGYVLFDALEISAADRKAIHAGSGFPTLLRRNVATGATMAFRRSLLEVAAPFPVEWVHDEWLAILAAAVGQIDLLEEPLIDYRQHGANQIGAREPSLGHKIRRVLEPRGNRNRDLAVRTGILVEKLASLGGAVKPADLTAARGKLRIERMRADLPANRMARILPVLSEARSGDYARFTSQGSTEILRDLFQPR</sequence>
<dbReference type="InterPro" id="IPR050834">
    <property type="entry name" value="Glycosyltransf_2"/>
</dbReference>
<protein>
    <submittedName>
        <fullName evidence="2">Glycosyltransferase involved in cell wall bisynthesis</fullName>
    </submittedName>
</protein>
<evidence type="ECO:0000313" key="2">
    <source>
        <dbReference type="EMBL" id="SFO04845.1"/>
    </source>
</evidence>
<name>A0A1I5E021_9MICO</name>
<dbReference type="PANTHER" id="PTHR43685:SF11">
    <property type="entry name" value="GLYCOSYLTRANSFERASE TAGX-RELATED"/>
    <property type="match status" value="1"/>
</dbReference>
<gene>
    <name evidence="2" type="ORF">SAMN05216219_3201</name>
</gene>
<dbReference type="InterPro" id="IPR029044">
    <property type="entry name" value="Nucleotide-diphossugar_trans"/>
</dbReference>
<dbReference type="SUPFAM" id="SSF53448">
    <property type="entry name" value="Nucleotide-diphospho-sugar transferases"/>
    <property type="match status" value="1"/>
</dbReference>
<dbReference type="AlphaFoldDB" id="A0A1I5E021"/>
<dbReference type="GO" id="GO:0016740">
    <property type="term" value="F:transferase activity"/>
    <property type="evidence" value="ECO:0007669"/>
    <property type="project" value="UniProtKB-KW"/>
</dbReference>
<proteinExistence type="predicted"/>
<reference evidence="3" key="1">
    <citation type="submission" date="2016-10" db="EMBL/GenBank/DDBJ databases">
        <authorList>
            <person name="Varghese N."/>
            <person name="Submissions S."/>
        </authorList>
    </citation>
    <scope>NUCLEOTIDE SEQUENCE [LARGE SCALE GENOMIC DNA]</scope>
    <source>
        <strain evidence="3">CGMCC 1.11101</strain>
    </source>
</reference>
<evidence type="ECO:0000259" key="1">
    <source>
        <dbReference type="Pfam" id="PF00535"/>
    </source>
</evidence>
<feature type="domain" description="Glycosyltransferase 2-like" evidence="1">
    <location>
        <begin position="5"/>
        <end position="162"/>
    </location>
</feature>
<dbReference type="InterPro" id="IPR001173">
    <property type="entry name" value="Glyco_trans_2-like"/>
</dbReference>
<keyword evidence="2" id="KW-0808">Transferase</keyword>
<dbReference type="OrthoDB" id="9802649at2"/>
<organism evidence="2 3">
    <name type="scientific">Mycetocola miduiensis</name>
    <dbReference type="NCBI Taxonomy" id="995034"/>
    <lineage>
        <taxon>Bacteria</taxon>
        <taxon>Bacillati</taxon>
        <taxon>Actinomycetota</taxon>
        <taxon>Actinomycetes</taxon>
        <taxon>Micrococcales</taxon>
        <taxon>Microbacteriaceae</taxon>
        <taxon>Mycetocola</taxon>
    </lineage>
</organism>
<dbReference type="CDD" id="cd04196">
    <property type="entry name" value="GT_2_like_d"/>
    <property type="match status" value="1"/>
</dbReference>
<accession>A0A1I5E021</accession>
<dbReference type="EMBL" id="FOVM01000012">
    <property type="protein sequence ID" value="SFO04845.1"/>
    <property type="molecule type" value="Genomic_DNA"/>
</dbReference>
<dbReference type="PANTHER" id="PTHR43685">
    <property type="entry name" value="GLYCOSYLTRANSFERASE"/>
    <property type="match status" value="1"/>
</dbReference>
<dbReference type="RefSeq" id="WP_090713226.1">
    <property type="nucleotide sequence ID" value="NZ_FOVM01000012.1"/>
</dbReference>
<evidence type="ECO:0000313" key="3">
    <source>
        <dbReference type="Proteomes" id="UP000198867"/>
    </source>
</evidence>
<dbReference type="Gene3D" id="3.90.550.10">
    <property type="entry name" value="Spore Coat Polysaccharide Biosynthesis Protein SpsA, Chain A"/>
    <property type="match status" value="1"/>
</dbReference>
<dbReference type="Pfam" id="PF00535">
    <property type="entry name" value="Glycos_transf_2"/>
    <property type="match status" value="1"/>
</dbReference>